<dbReference type="PANTHER" id="PTHR35569">
    <property type="entry name" value="CYANAMIDE HYDRATASE DDI2-RELATED"/>
    <property type="match status" value="1"/>
</dbReference>
<dbReference type="Pfam" id="PF01966">
    <property type="entry name" value="HD"/>
    <property type="match status" value="1"/>
</dbReference>
<dbReference type="EMBL" id="JAVRHQ010000011">
    <property type="protein sequence ID" value="MDT0643189.1"/>
    <property type="molecule type" value="Genomic_DNA"/>
</dbReference>
<comment type="caution">
    <text evidence="2">The sequence shown here is derived from an EMBL/GenBank/DDBJ whole genome shotgun (WGS) entry which is preliminary data.</text>
</comment>
<dbReference type="InterPro" id="IPR006674">
    <property type="entry name" value="HD_domain"/>
</dbReference>
<dbReference type="PANTHER" id="PTHR35569:SF1">
    <property type="entry name" value="CYANAMIDE HYDRATASE DDI2-RELATED"/>
    <property type="match status" value="1"/>
</dbReference>
<proteinExistence type="predicted"/>
<sequence length="252" mass="29028">MNYLENGSLNRREKKKYILGLIQAEIQNSFSRILYGSGLKEKKHFRVQNISIPDSRIVFQALEEAESNYSERLLKHCYRTFYWSSGLGLVENLKFDPELLFISSILHDIALSENHNHICSQKCFALHGADYIHSFAIKNKLSGQEAEILKNAVLHHLNPSVDKEKIGPEAYLLAKGAVLDVAGHGYHKLPHPFIIDIHRTYPREGFKEEITHTMEHFDHVESSRAHILLKMGFVKKALNNKLDRKQMTLELL</sequence>
<gene>
    <name evidence="2" type="ORF">RM553_10145</name>
</gene>
<name>A0ABU3CA31_9FLAO</name>
<protein>
    <submittedName>
        <fullName evidence="2">HD domain-containing protein</fullName>
    </submittedName>
</protein>
<dbReference type="Proteomes" id="UP001262889">
    <property type="component" value="Unassembled WGS sequence"/>
</dbReference>
<dbReference type="RefSeq" id="WP_311534811.1">
    <property type="nucleotide sequence ID" value="NZ_JAVRHQ010000011.1"/>
</dbReference>
<feature type="domain" description="HD" evidence="1">
    <location>
        <begin position="74"/>
        <end position="172"/>
    </location>
</feature>
<evidence type="ECO:0000313" key="3">
    <source>
        <dbReference type="Proteomes" id="UP001262889"/>
    </source>
</evidence>
<organism evidence="2 3">
    <name type="scientific">Autumnicola tepida</name>
    <dbReference type="NCBI Taxonomy" id="3075595"/>
    <lineage>
        <taxon>Bacteria</taxon>
        <taxon>Pseudomonadati</taxon>
        <taxon>Bacteroidota</taxon>
        <taxon>Flavobacteriia</taxon>
        <taxon>Flavobacteriales</taxon>
        <taxon>Flavobacteriaceae</taxon>
        <taxon>Autumnicola</taxon>
    </lineage>
</organism>
<evidence type="ECO:0000259" key="1">
    <source>
        <dbReference type="Pfam" id="PF01966"/>
    </source>
</evidence>
<accession>A0ABU3CA31</accession>
<evidence type="ECO:0000313" key="2">
    <source>
        <dbReference type="EMBL" id="MDT0643189.1"/>
    </source>
</evidence>
<reference evidence="2 3" key="1">
    <citation type="submission" date="2023-09" db="EMBL/GenBank/DDBJ databases">
        <authorList>
            <person name="Rey-Velasco X."/>
        </authorList>
    </citation>
    <scope>NUCLEOTIDE SEQUENCE [LARGE SCALE GENOMIC DNA]</scope>
    <source>
        <strain evidence="2 3">F363</strain>
    </source>
</reference>
<dbReference type="SUPFAM" id="SSF109604">
    <property type="entry name" value="HD-domain/PDEase-like"/>
    <property type="match status" value="1"/>
</dbReference>
<dbReference type="Gene3D" id="1.10.3210.10">
    <property type="entry name" value="Hypothetical protein af1432"/>
    <property type="match status" value="1"/>
</dbReference>
<keyword evidence="3" id="KW-1185">Reference proteome</keyword>